<reference evidence="3 4" key="1">
    <citation type="submission" date="2017-04" db="EMBL/GenBank/DDBJ databases">
        <title>Novel microbial lineages endemic to geothermal iron-oxide mats fill important gaps in the evolutionary history of Archaea.</title>
        <authorList>
            <person name="Jay Z.J."/>
            <person name="Beam J.P."/>
            <person name="Dlakic M."/>
            <person name="Rusch D.B."/>
            <person name="Kozubal M.A."/>
            <person name="Inskeep W.P."/>
        </authorList>
    </citation>
    <scope>NUCLEOTIDE SEQUENCE [LARGE SCALE GENOMIC DNA]</scope>
    <source>
        <strain evidence="3">ECH_B_2</strain>
    </source>
</reference>
<name>A0A2R6B497_9ARCH</name>
<dbReference type="EMBL" id="NEXH01000048">
    <property type="protein sequence ID" value="PSN93454.1"/>
    <property type="molecule type" value="Genomic_DNA"/>
</dbReference>
<accession>A0A2R6B497</accession>
<sequence>MSRGSDPRTCLNPKNTWSPTRRRRLTASFAATLYWLAYAFSTGMLRYYPHSVEKYLAGIPNPNFFLLPTSLTNIYFASGVVWFPNGHIELALGLGPTATSIAIALLLGLNINATRSLKSTNLRLTGATSLLSALISGGCCSLPLLISILAYASSSAVLLDSTLYNLTIPVSMAVLALMTATYIYTTSRGTTKLGQDSESCCTHPSPNPTG</sequence>
<evidence type="ECO:0000256" key="2">
    <source>
        <dbReference type="SAM" id="Phobius"/>
    </source>
</evidence>
<feature type="region of interest" description="Disordered" evidence="1">
    <location>
        <begin position="191"/>
        <end position="210"/>
    </location>
</feature>
<evidence type="ECO:0000313" key="3">
    <source>
        <dbReference type="EMBL" id="PSN93454.1"/>
    </source>
</evidence>
<keyword evidence="2" id="KW-0812">Transmembrane</keyword>
<feature type="transmembrane region" description="Helical" evidence="2">
    <location>
        <begin position="25"/>
        <end position="45"/>
    </location>
</feature>
<evidence type="ECO:0000256" key="1">
    <source>
        <dbReference type="SAM" id="MobiDB-lite"/>
    </source>
</evidence>
<organism evidence="3 4">
    <name type="scientific">Candidatus Marsarchaeota G2 archaeon ECH_B_2</name>
    <dbReference type="NCBI Taxonomy" id="1978160"/>
    <lineage>
        <taxon>Archaea</taxon>
        <taxon>Candidatus Marsarchaeota</taxon>
        <taxon>Candidatus Marsarchaeota group 2</taxon>
    </lineage>
</organism>
<keyword evidence="2" id="KW-1133">Transmembrane helix</keyword>
<feature type="transmembrane region" description="Helical" evidence="2">
    <location>
        <begin position="90"/>
        <end position="109"/>
    </location>
</feature>
<evidence type="ECO:0000313" key="4">
    <source>
        <dbReference type="Proteomes" id="UP000241284"/>
    </source>
</evidence>
<keyword evidence="2" id="KW-0472">Membrane</keyword>
<dbReference type="Proteomes" id="UP000241284">
    <property type="component" value="Unassembled WGS sequence"/>
</dbReference>
<protein>
    <submittedName>
        <fullName evidence="3">Uncharacterized protein</fullName>
    </submittedName>
</protein>
<comment type="caution">
    <text evidence="3">The sequence shown here is derived from an EMBL/GenBank/DDBJ whole genome shotgun (WGS) entry which is preliminary data.</text>
</comment>
<feature type="compositionally biased region" description="Polar residues" evidence="1">
    <location>
        <begin position="191"/>
        <end position="204"/>
    </location>
</feature>
<gene>
    <name evidence="3" type="ORF">B9Q06_11915</name>
</gene>
<feature type="transmembrane region" description="Helical" evidence="2">
    <location>
        <begin position="163"/>
        <end position="184"/>
    </location>
</feature>
<proteinExistence type="predicted"/>
<dbReference type="AlphaFoldDB" id="A0A2R6B497"/>
<feature type="transmembrane region" description="Helical" evidence="2">
    <location>
        <begin position="130"/>
        <end position="151"/>
    </location>
</feature>